<dbReference type="NCBIfam" id="TIGR01851">
    <property type="entry name" value="argC_other"/>
    <property type="match status" value="1"/>
</dbReference>
<dbReference type="HAMAP" id="MF_01110">
    <property type="entry name" value="ArgC_type2"/>
    <property type="match status" value="1"/>
</dbReference>
<keyword evidence="5 6" id="KW-0560">Oxidoreductase</keyword>
<dbReference type="Gene3D" id="3.40.50.720">
    <property type="entry name" value="NAD(P)-binding Rossmann-like Domain"/>
    <property type="match status" value="1"/>
</dbReference>
<protein>
    <recommendedName>
        <fullName evidence="6">N-acetyl-gamma-glutamyl-phosphate reductase</fullName>
        <shortName evidence="6">AGPR</shortName>
        <ecNumber evidence="6">1.2.1.38</ecNumber>
    </recommendedName>
    <alternativeName>
        <fullName evidence="6">N-acetyl-glutamate semialdehyde dehydrogenase</fullName>
        <shortName evidence="6">NAGSA dehydrogenase</shortName>
    </alternativeName>
</protein>
<feature type="domain" description="Semialdehyde dehydrogenase NAD-binding" evidence="7">
    <location>
        <begin position="4"/>
        <end position="105"/>
    </location>
</feature>
<comment type="similarity">
    <text evidence="6">Belongs to the NAGSA dehydrogenase family. Type 2 subfamily.</text>
</comment>
<dbReference type="CDD" id="cd17896">
    <property type="entry name" value="AGPR_2_N"/>
    <property type="match status" value="1"/>
</dbReference>
<gene>
    <name evidence="6 8" type="primary">argC</name>
    <name evidence="8" type="ORF">Q4T40_16995</name>
</gene>
<evidence type="ECO:0000256" key="3">
    <source>
        <dbReference type="ARBA" id="ARBA00022605"/>
    </source>
</evidence>
<evidence type="ECO:0000256" key="5">
    <source>
        <dbReference type="ARBA" id="ARBA00023002"/>
    </source>
</evidence>
<dbReference type="SUPFAM" id="SSF55347">
    <property type="entry name" value="Glyceraldehyde-3-phosphate dehydrogenase-like, C-terminal domain"/>
    <property type="match status" value="1"/>
</dbReference>
<evidence type="ECO:0000256" key="6">
    <source>
        <dbReference type="HAMAP-Rule" id="MF_01110"/>
    </source>
</evidence>
<dbReference type="Proteomes" id="UP001254848">
    <property type="component" value="Unassembled WGS sequence"/>
</dbReference>
<organism evidence="8 9">
    <name type="scientific">Anaeroselena agilis</name>
    <dbReference type="NCBI Taxonomy" id="3063788"/>
    <lineage>
        <taxon>Bacteria</taxon>
        <taxon>Bacillati</taxon>
        <taxon>Bacillota</taxon>
        <taxon>Negativicutes</taxon>
        <taxon>Acetonemataceae</taxon>
        <taxon>Anaeroselena</taxon>
    </lineage>
</organism>
<keyword evidence="1 6" id="KW-0963">Cytoplasm</keyword>
<dbReference type="InterPro" id="IPR010136">
    <property type="entry name" value="AGPR_type-2"/>
</dbReference>
<dbReference type="InterPro" id="IPR050085">
    <property type="entry name" value="AGPR"/>
</dbReference>
<keyword evidence="2 6" id="KW-0055">Arginine biosynthesis</keyword>
<evidence type="ECO:0000256" key="2">
    <source>
        <dbReference type="ARBA" id="ARBA00022571"/>
    </source>
</evidence>
<dbReference type="EMBL" id="JAUOZS010000001">
    <property type="protein sequence ID" value="MDT8902942.1"/>
    <property type="molecule type" value="Genomic_DNA"/>
</dbReference>
<dbReference type="GO" id="GO:0003942">
    <property type="term" value="F:N-acetyl-gamma-glutamyl-phosphate reductase activity"/>
    <property type="evidence" value="ECO:0007669"/>
    <property type="project" value="UniProtKB-EC"/>
</dbReference>
<proteinExistence type="inferred from homology"/>
<dbReference type="Pfam" id="PF22698">
    <property type="entry name" value="Semialdhyde_dhC_1"/>
    <property type="match status" value="1"/>
</dbReference>
<dbReference type="InterPro" id="IPR036291">
    <property type="entry name" value="NAD(P)-bd_dom_sf"/>
</dbReference>
<dbReference type="Pfam" id="PF01118">
    <property type="entry name" value="Semialdhyde_dh"/>
    <property type="match status" value="1"/>
</dbReference>
<dbReference type="InterPro" id="IPR058924">
    <property type="entry name" value="AGPR_dimerisation_dom"/>
</dbReference>
<evidence type="ECO:0000256" key="1">
    <source>
        <dbReference type="ARBA" id="ARBA00022490"/>
    </source>
</evidence>
<keyword evidence="3 6" id="KW-0028">Amino-acid biosynthesis</keyword>
<evidence type="ECO:0000256" key="4">
    <source>
        <dbReference type="ARBA" id="ARBA00022857"/>
    </source>
</evidence>
<evidence type="ECO:0000313" key="8">
    <source>
        <dbReference type="EMBL" id="MDT8902942.1"/>
    </source>
</evidence>
<dbReference type="InterPro" id="IPR000534">
    <property type="entry name" value="Semialdehyde_DH_NAD-bd"/>
</dbReference>
<name>A0ABU3P2S4_9FIRM</name>
<keyword evidence="4 6" id="KW-0521">NADP</keyword>
<dbReference type="SUPFAM" id="SSF51735">
    <property type="entry name" value="NAD(P)-binding Rossmann-fold domains"/>
    <property type="match status" value="1"/>
</dbReference>
<dbReference type="PANTHER" id="PTHR32338">
    <property type="entry name" value="N-ACETYL-GAMMA-GLUTAMYL-PHOSPHATE REDUCTASE, CHLOROPLASTIC-RELATED-RELATED"/>
    <property type="match status" value="1"/>
</dbReference>
<comment type="caution">
    <text evidence="8">The sequence shown here is derived from an EMBL/GenBank/DDBJ whole genome shotgun (WGS) entry which is preliminary data.</text>
</comment>
<comment type="subcellular location">
    <subcellularLocation>
        <location evidence="6">Cytoplasm</location>
    </subcellularLocation>
</comment>
<dbReference type="PANTHER" id="PTHR32338:SF10">
    <property type="entry name" value="N-ACETYL-GAMMA-GLUTAMYL-PHOSPHATE REDUCTASE, CHLOROPLASTIC-RELATED"/>
    <property type="match status" value="1"/>
</dbReference>
<comment type="catalytic activity">
    <reaction evidence="6">
        <text>N-acetyl-L-glutamate 5-semialdehyde + phosphate + NADP(+) = N-acetyl-L-glutamyl 5-phosphate + NADPH + H(+)</text>
        <dbReference type="Rhea" id="RHEA:21588"/>
        <dbReference type="ChEBI" id="CHEBI:15378"/>
        <dbReference type="ChEBI" id="CHEBI:29123"/>
        <dbReference type="ChEBI" id="CHEBI:43474"/>
        <dbReference type="ChEBI" id="CHEBI:57783"/>
        <dbReference type="ChEBI" id="CHEBI:57936"/>
        <dbReference type="ChEBI" id="CHEBI:58349"/>
        <dbReference type="EC" id="1.2.1.38"/>
    </reaction>
</comment>
<comment type="function">
    <text evidence="6">Catalyzes the NADPH-dependent reduction of N-acetyl-5-glutamyl phosphate to yield N-acetyl-L-glutamate 5-semialdehyde.</text>
</comment>
<dbReference type="SMART" id="SM00859">
    <property type="entry name" value="Semialdhyde_dh"/>
    <property type="match status" value="1"/>
</dbReference>
<dbReference type="RefSeq" id="WP_413781405.1">
    <property type="nucleotide sequence ID" value="NZ_JAUOZS010000001.1"/>
</dbReference>
<dbReference type="CDD" id="cd23935">
    <property type="entry name" value="AGPR_2_C"/>
    <property type="match status" value="1"/>
</dbReference>
<keyword evidence="9" id="KW-1185">Reference proteome</keyword>
<accession>A0ABU3P2S4</accession>
<reference evidence="8 9" key="1">
    <citation type="submission" date="2023-07" db="EMBL/GenBank/DDBJ databases">
        <title>The novel representative of Negativicutes class, Anaeroselena agilis gen. nov. sp. nov.</title>
        <authorList>
            <person name="Prokofeva M.I."/>
            <person name="Elcheninov A.G."/>
            <person name="Klyukina A."/>
            <person name="Kublanov I.V."/>
            <person name="Frolov E.N."/>
            <person name="Podosokorskaya O.A."/>
        </authorList>
    </citation>
    <scope>NUCLEOTIDE SEQUENCE [LARGE SCALE GENOMIC DNA]</scope>
    <source>
        <strain evidence="8 9">4137-cl</strain>
    </source>
</reference>
<evidence type="ECO:0000259" key="7">
    <source>
        <dbReference type="SMART" id="SM00859"/>
    </source>
</evidence>
<comment type="pathway">
    <text evidence="6">Amino-acid biosynthesis; L-arginine biosynthesis; N(2)-acetyl-L-ornithine from L-glutamate: step 3/4.</text>
</comment>
<feature type="active site" evidence="6">
    <location>
        <position position="116"/>
    </location>
</feature>
<evidence type="ECO:0000313" key="9">
    <source>
        <dbReference type="Proteomes" id="UP001254848"/>
    </source>
</evidence>
<sequence>MKHKVFVDGQEGTTGLKIHEYLAQRSDIEWLSIDPEKRKDIAERSRLLNSADLVFLCLPDVAAREAVSLITNEHTRVIDASTAHRTHPDWAYGLPELSPEHREKIKHSRRVSVPGCHATGFIVGLYPLVKAGIVPADYPVTCTSLTGYSGGGKSLIKKYESVADGGLNSPRPYALRLQHKHLPEMQAVTGLRYPPAFVPVVANYYKGMGVMLPLISRLLNKPLSAAQVRDFFAEYFAAEKFIKVMPYDADATLEEGFFPVECCNDTNRIELFVFGNNEQILVVSRFDNLGKGASGAAVQCMNIMLGADEAAGLKS</sequence>
<dbReference type="EC" id="1.2.1.38" evidence="6"/>
<dbReference type="Gene3D" id="3.30.360.10">
    <property type="entry name" value="Dihydrodipicolinate Reductase, domain 2"/>
    <property type="match status" value="1"/>
</dbReference>